<dbReference type="PANTHER" id="PTHR13604:SF0">
    <property type="entry name" value="ABASIC SITE PROCESSING PROTEIN HMCES"/>
    <property type="match status" value="1"/>
</dbReference>
<comment type="similarity">
    <text evidence="1 8">Belongs to the SOS response-associated peptidase family.</text>
</comment>
<keyword evidence="4 8" id="KW-0378">Hydrolase</keyword>
<dbReference type="InterPro" id="IPR036590">
    <property type="entry name" value="SRAP-like"/>
</dbReference>
<dbReference type="InterPro" id="IPR003738">
    <property type="entry name" value="SRAP"/>
</dbReference>
<evidence type="ECO:0000256" key="2">
    <source>
        <dbReference type="ARBA" id="ARBA00022670"/>
    </source>
</evidence>
<keyword evidence="2 8" id="KW-0645">Protease</keyword>
<evidence type="ECO:0000256" key="6">
    <source>
        <dbReference type="ARBA" id="ARBA00023125"/>
    </source>
</evidence>
<dbReference type="Proteomes" id="UP000185499">
    <property type="component" value="Chromosome"/>
</dbReference>
<dbReference type="KEGG" id="lah:LA20533_02830"/>
<dbReference type="SUPFAM" id="SSF143081">
    <property type="entry name" value="BB1717-like"/>
    <property type="match status" value="1"/>
</dbReference>
<dbReference type="GO" id="GO:0008233">
    <property type="term" value="F:peptidase activity"/>
    <property type="evidence" value="ECO:0007669"/>
    <property type="project" value="UniProtKB-KW"/>
</dbReference>
<accession>A0A1L6XBA7</accession>
<keyword evidence="6" id="KW-0238">DNA-binding</keyword>
<gene>
    <name evidence="9" type="ORF">LA20533_02830</name>
</gene>
<dbReference type="GO" id="GO:0003697">
    <property type="term" value="F:single-stranded DNA binding"/>
    <property type="evidence" value="ECO:0007669"/>
    <property type="project" value="InterPro"/>
</dbReference>
<dbReference type="GO" id="GO:0106300">
    <property type="term" value="P:protein-DNA covalent cross-linking repair"/>
    <property type="evidence" value="ECO:0007669"/>
    <property type="project" value="InterPro"/>
</dbReference>
<evidence type="ECO:0000313" key="9">
    <source>
        <dbReference type="EMBL" id="APT18274.1"/>
    </source>
</evidence>
<dbReference type="PANTHER" id="PTHR13604">
    <property type="entry name" value="DC12-RELATED"/>
    <property type="match status" value="1"/>
</dbReference>
<evidence type="ECO:0000256" key="7">
    <source>
        <dbReference type="ARBA" id="ARBA00023239"/>
    </source>
</evidence>
<dbReference type="OrthoDB" id="9782620at2"/>
<dbReference type="GO" id="GO:0016829">
    <property type="term" value="F:lyase activity"/>
    <property type="evidence" value="ECO:0007669"/>
    <property type="project" value="UniProtKB-KW"/>
</dbReference>
<dbReference type="GO" id="GO:0006508">
    <property type="term" value="P:proteolysis"/>
    <property type="evidence" value="ECO:0007669"/>
    <property type="project" value="UniProtKB-KW"/>
</dbReference>
<dbReference type="Pfam" id="PF02586">
    <property type="entry name" value="SRAP"/>
    <property type="match status" value="1"/>
</dbReference>
<evidence type="ECO:0000256" key="8">
    <source>
        <dbReference type="RuleBase" id="RU364100"/>
    </source>
</evidence>
<evidence type="ECO:0000256" key="3">
    <source>
        <dbReference type="ARBA" id="ARBA00022763"/>
    </source>
</evidence>
<dbReference type="EC" id="3.4.-.-" evidence="8"/>
<dbReference type="RefSeq" id="WP_054746249.1">
    <property type="nucleotide sequence ID" value="NZ_AYYS01000013.1"/>
</dbReference>
<evidence type="ECO:0000313" key="10">
    <source>
        <dbReference type="Proteomes" id="UP000185499"/>
    </source>
</evidence>
<dbReference type="AlphaFoldDB" id="A0A1L6XBA7"/>
<evidence type="ECO:0000256" key="1">
    <source>
        <dbReference type="ARBA" id="ARBA00008136"/>
    </source>
</evidence>
<protein>
    <recommendedName>
        <fullName evidence="8">Abasic site processing protein</fullName>
        <ecNumber evidence="8">3.4.-.-</ecNumber>
    </recommendedName>
</protein>
<keyword evidence="10" id="KW-1185">Reference proteome</keyword>
<dbReference type="EMBL" id="CP018888">
    <property type="protein sequence ID" value="APT18274.1"/>
    <property type="molecule type" value="Genomic_DNA"/>
</dbReference>
<name>A0A1L6XBA7_9LACO</name>
<proteinExistence type="inferred from homology"/>
<keyword evidence="5" id="KW-0190">Covalent protein-DNA linkage</keyword>
<keyword evidence="7" id="KW-0456">Lyase</keyword>
<organism evidence="9 10">
    <name type="scientific">Amylolactobacillus amylophilus DSM 20533 = JCM 1125</name>
    <dbReference type="NCBI Taxonomy" id="1423721"/>
    <lineage>
        <taxon>Bacteria</taxon>
        <taxon>Bacillati</taxon>
        <taxon>Bacillota</taxon>
        <taxon>Bacilli</taxon>
        <taxon>Lactobacillales</taxon>
        <taxon>Lactobacillaceae</taxon>
        <taxon>Amylolactobacillus</taxon>
    </lineage>
</organism>
<evidence type="ECO:0000256" key="5">
    <source>
        <dbReference type="ARBA" id="ARBA00023124"/>
    </source>
</evidence>
<evidence type="ECO:0000256" key="4">
    <source>
        <dbReference type="ARBA" id="ARBA00022801"/>
    </source>
</evidence>
<keyword evidence="3" id="KW-0227">DNA damage</keyword>
<sequence length="203" mass="23627">MCSHFSIASMSEINSFLRELNLPVVNANDDPSNNDEATEIYPNIQAPVLIYQNNQLQLNKLNWGFENPIDKRKPPIFNARIERFYEAKPSMWDQAFAQQRCLIIAARFYESHPTETVKSAKTGRSMKRPYQFKLADQDLFFIAGIYEADHFAMVTTEPNEAVRPYHNRMPLLLEPAEIRTWLFQNFTELVNRPTISLDIRPAE</sequence>
<reference evidence="9 10" key="1">
    <citation type="submission" date="2016-12" db="EMBL/GenBank/DDBJ databases">
        <title>The whole genome sequencing and assembly of Lactobacillus amylophilus DSM 20533T strain.</title>
        <authorList>
            <person name="Lee Y.-J."/>
            <person name="Yi H."/>
            <person name="Bahn Y.-S."/>
            <person name="Kim J.F."/>
            <person name="Lee D.-W."/>
        </authorList>
    </citation>
    <scope>NUCLEOTIDE SEQUENCE [LARGE SCALE GENOMIC DNA]</scope>
    <source>
        <strain evidence="9 10">DSM 20533</strain>
    </source>
</reference>
<dbReference type="Gene3D" id="3.90.1680.10">
    <property type="entry name" value="SOS response associated peptidase-like"/>
    <property type="match status" value="1"/>
</dbReference>